<dbReference type="GO" id="GO:0003677">
    <property type="term" value="F:DNA binding"/>
    <property type="evidence" value="ECO:0007669"/>
    <property type="project" value="UniProtKB-KW"/>
</dbReference>
<dbReference type="InterPro" id="IPR050090">
    <property type="entry name" value="Tyrosine_recombinase_XerCD"/>
</dbReference>
<dbReference type="Gene3D" id="1.10.150.130">
    <property type="match status" value="1"/>
</dbReference>
<dbReference type="Gene3D" id="1.10.443.10">
    <property type="entry name" value="Intergrase catalytic core"/>
    <property type="match status" value="1"/>
</dbReference>
<keyword evidence="3" id="KW-0233">DNA recombination</keyword>
<dbReference type="InterPro" id="IPR011010">
    <property type="entry name" value="DNA_brk_join_enz"/>
</dbReference>
<dbReference type="Pfam" id="PF17293">
    <property type="entry name" value="Arm-DNA-bind_5"/>
    <property type="match status" value="1"/>
</dbReference>
<evidence type="ECO:0000313" key="6">
    <source>
        <dbReference type="Proteomes" id="UP000806522"/>
    </source>
</evidence>
<dbReference type="PANTHER" id="PTHR30349">
    <property type="entry name" value="PHAGE INTEGRASE-RELATED"/>
    <property type="match status" value="1"/>
</dbReference>
<dbReference type="InterPro" id="IPR035386">
    <property type="entry name" value="Arm-DNA-bind_5"/>
</dbReference>
<dbReference type="InterPro" id="IPR025269">
    <property type="entry name" value="SAM-like_dom"/>
</dbReference>
<comment type="similarity">
    <text evidence="1">Belongs to the 'phage' integrase family.</text>
</comment>
<proteinExistence type="inferred from homology"/>
<dbReference type="GO" id="GO:0015074">
    <property type="term" value="P:DNA integration"/>
    <property type="evidence" value="ECO:0007669"/>
    <property type="project" value="InterPro"/>
</dbReference>
<evidence type="ECO:0000259" key="4">
    <source>
        <dbReference type="PROSITE" id="PS51898"/>
    </source>
</evidence>
<evidence type="ECO:0000256" key="2">
    <source>
        <dbReference type="ARBA" id="ARBA00023125"/>
    </source>
</evidence>
<gene>
    <name evidence="5" type="ORF">E7101_11940</name>
</gene>
<name>A0A9D5P297_XYLRU</name>
<evidence type="ECO:0000313" key="5">
    <source>
        <dbReference type="EMBL" id="MBE6271641.1"/>
    </source>
</evidence>
<organism evidence="5 6">
    <name type="scientific">Xylanibacter ruminicola</name>
    <name type="common">Prevotella ruminicola</name>
    <dbReference type="NCBI Taxonomy" id="839"/>
    <lineage>
        <taxon>Bacteria</taxon>
        <taxon>Pseudomonadati</taxon>
        <taxon>Bacteroidota</taxon>
        <taxon>Bacteroidia</taxon>
        <taxon>Bacteroidales</taxon>
        <taxon>Prevotellaceae</taxon>
        <taxon>Xylanibacter</taxon>
    </lineage>
</organism>
<dbReference type="AlphaFoldDB" id="A0A9D5P297"/>
<dbReference type="Proteomes" id="UP000806522">
    <property type="component" value="Unassembled WGS sequence"/>
</dbReference>
<protein>
    <submittedName>
        <fullName evidence="5">Site-specific integrase</fullName>
    </submittedName>
</protein>
<dbReference type="CDD" id="cd01185">
    <property type="entry name" value="INTN1_C_like"/>
    <property type="match status" value="1"/>
</dbReference>
<evidence type="ECO:0000256" key="1">
    <source>
        <dbReference type="ARBA" id="ARBA00008857"/>
    </source>
</evidence>
<dbReference type="SUPFAM" id="SSF56349">
    <property type="entry name" value="DNA breaking-rejoining enzymes"/>
    <property type="match status" value="1"/>
</dbReference>
<comment type="caution">
    <text evidence="5">The sequence shown here is derived from an EMBL/GenBank/DDBJ whole genome shotgun (WGS) entry which is preliminary data.</text>
</comment>
<feature type="domain" description="Tyr recombinase" evidence="4">
    <location>
        <begin position="210"/>
        <end position="378"/>
    </location>
</feature>
<keyword evidence="2" id="KW-0238">DNA-binding</keyword>
<evidence type="ECO:0000256" key="3">
    <source>
        <dbReference type="ARBA" id="ARBA00023172"/>
    </source>
</evidence>
<dbReference type="Pfam" id="PF13102">
    <property type="entry name" value="Phage_int_SAM_5"/>
    <property type="match status" value="1"/>
</dbReference>
<dbReference type="InterPro" id="IPR013762">
    <property type="entry name" value="Integrase-like_cat_sf"/>
</dbReference>
<dbReference type="PROSITE" id="PS51898">
    <property type="entry name" value="TYR_RECOMBINASE"/>
    <property type="match status" value="1"/>
</dbReference>
<reference evidence="5" key="1">
    <citation type="submission" date="2019-04" db="EMBL/GenBank/DDBJ databases">
        <title>Evolution of Biomass-Degrading Anaerobic Consortia Revealed by Metagenomics.</title>
        <authorList>
            <person name="Peng X."/>
        </authorList>
    </citation>
    <scope>NUCLEOTIDE SEQUENCE</scope>
    <source>
        <strain evidence="5">SIG140</strain>
    </source>
</reference>
<dbReference type="Pfam" id="PF00589">
    <property type="entry name" value="Phage_integrase"/>
    <property type="match status" value="1"/>
</dbReference>
<dbReference type="InterPro" id="IPR002104">
    <property type="entry name" value="Integrase_catalytic"/>
</dbReference>
<accession>A0A9D5P297</accession>
<dbReference type="InterPro" id="IPR010998">
    <property type="entry name" value="Integrase_recombinase_N"/>
</dbReference>
<dbReference type="GO" id="GO:0006310">
    <property type="term" value="P:DNA recombination"/>
    <property type="evidence" value="ECO:0007669"/>
    <property type="project" value="UniProtKB-KW"/>
</dbReference>
<dbReference type="PANTHER" id="PTHR30349:SF64">
    <property type="entry name" value="PROPHAGE INTEGRASE INTD-RELATED"/>
    <property type="match status" value="1"/>
</dbReference>
<dbReference type="EMBL" id="SUYC01000015">
    <property type="protein sequence ID" value="MBE6271641.1"/>
    <property type="molecule type" value="Genomic_DNA"/>
</dbReference>
<sequence length="390" mass="45071">MKVNFVIRQTKKKSDGCIPIEMTICVKGKRRYVSTGREVRPSDFNSKTQTVKGDKELNEFLKALKLRMYSIETTLMSKDVNVSIDTVLDVFRNGEQERTMTFLQLFEIHNCNVGKRVKQKLITPTTLSKYEVTKDYVIRFIKTELKKDDILVKDITPSFIDNLFVFLLGFMSNNTAIQKMKQVKRVIRFAVDEGYIKVSPYKITLKKEKKEVQPLTIKEVNAIRKKKIDIERLSKIRDLFIFECYTGLAFTDLMSLNNNDFHIDESGNKWIIKKRHKTNVVATIPLLPIALEILDKYNYKLPHMSNVKYNAYLKEIGDICGINKSLHSHLARHTWATILLNAGLDMVSVSKCLGHSNSKITESTYAKVLPDKLYEKVKKVNDVLKKEENS</sequence>